<dbReference type="EC" id="5.2.1.8" evidence="6"/>
<keyword evidence="9" id="KW-1185">Reference proteome</keyword>
<evidence type="ECO:0000256" key="3">
    <source>
        <dbReference type="ARBA" id="ARBA00023110"/>
    </source>
</evidence>
<dbReference type="AlphaFoldDB" id="R8AMM4"/>
<comment type="catalytic activity">
    <reaction evidence="1 5 6">
        <text>[protein]-peptidylproline (omega=180) = [protein]-peptidylproline (omega=0)</text>
        <dbReference type="Rhea" id="RHEA:16237"/>
        <dbReference type="Rhea" id="RHEA-COMP:10747"/>
        <dbReference type="Rhea" id="RHEA-COMP:10748"/>
        <dbReference type="ChEBI" id="CHEBI:83833"/>
        <dbReference type="ChEBI" id="CHEBI:83834"/>
        <dbReference type="EC" id="5.2.1.8"/>
    </reaction>
</comment>
<dbReference type="STRING" id="703.SAMEA2665130_02581"/>
<organism evidence="8 9">
    <name type="scientific">Plesiomonas shigelloides 302-73</name>
    <dbReference type="NCBI Taxonomy" id="1315976"/>
    <lineage>
        <taxon>Bacteria</taxon>
        <taxon>Pseudomonadati</taxon>
        <taxon>Pseudomonadota</taxon>
        <taxon>Gammaproteobacteria</taxon>
        <taxon>Enterobacterales</taxon>
        <taxon>Enterobacteriaceae</taxon>
        <taxon>Plesiomonas</taxon>
    </lineage>
</organism>
<dbReference type="Proteomes" id="UP000014012">
    <property type="component" value="Unassembled WGS sequence"/>
</dbReference>
<name>R8AMM4_PLESH</name>
<evidence type="ECO:0000259" key="7">
    <source>
        <dbReference type="PROSITE" id="PS50059"/>
    </source>
</evidence>
<evidence type="ECO:0000256" key="4">
    <source>
        <dbReference type="ARBA" id="ARBA00023235"/>
    </source>
</evidence>
<dbReference type="PROSITE" id="PS50059">
    <property type="entry name" value="FKBP_PPIASE"/>
    <property type="match status" value="1"/>
</dbReference>
<dbReference type="PATRIC" id="fig|1315976.3.peg.2881"/>
<gene>
    <name evidence="8" type="ORF">PLESHI_15093</name>
</gene>
<proteinExistence type="inferred from homology"/>
<dbReference type="InterPro" id="IPR048261">
    <property type="entry name" value="SlpA/SlyD-like_ins_sf"/>
</dbReference>
<dbReference type="PANTHER" id="PTHR47861">
    <property type="entry name" value="FKBP-TYPE PEPTIDYL-PROLYL CIS-TRANS ISOMERASE SLYD"/>
    <property type="match status" value="1"/>
</dbReference>
<dbReference type="Pfam" id="PF00254">
    <property type="entry name" value="FKBP_C"/>
    <property type="match status" value="1"/>
</dbReference>
<dbReference type="EMBL" id="AQQO01000359">
    <property type="protein sequence ID" value="EON87578.1"/>
    <property type="molecule type" value="Genomic_DNA"/>
</dbReference>
<evidence type="ECO:0000256" key="1">
    <source>
        <dbReference type="ARBA" id="ARBA00000971"/>
    </source>
</evidence>
<accession>R8AMM4</accession>
<comment type="similarity">
    <text evidence="2 6">Belongs to the FKBP-type PPIase family.</text>
</comment>
<dbReference type="GO" id="GO:0003755">
    <property type="term" value="F:peptidyl-prolyl cis-trans isomerase activity"/>
    <property type="evidence" value="ECO:0007669"/>
    <property type="project" value="UniProtKB-UniRule"/>
</dbReference>
<protein>
    <recommendedName>
        <fullName evidence="6">Peptidyl-prolyl cis-trans isomerase</fullName>
        <ecNumber evidence="6">5.2.1.8</ecNumber>
    </recommendedName>
</protein>
<evidence type="ECO:0000256" key="2">
    <source>
        <dbReference type="ARBA" id="ARBA00006577"/>
    </source>
</evidence>
<evidence type="ECO:0000313" key="9">
    <source>
        <dbReference type="Proteomes" id="UP000014012"/>
    </source>
</evidence>
<sequence length="153" mass="16437">MDASSMEARIGPNSQVLIHFDLWLADGSAADSTRTQGKPALFQLGNRSLSPALEAQLQGLKAGDTKRFALQPEEAFGLPSPDNVYHFERSRFSTETEPQPGMIMLFAQPGGQEIPGMIKAVAGESVTVDFNHPLAGQVVTFDLEVMAVHPAAD</sequence>
<dbReference type="InterPro" id="IPR046357">
    <property type="entry name" value="PPIase_dom_sf"/>
</dbReference>
<keyword evidence="4 5" id="KW-0413">Isomerase</keyword>
<dbReference type="Gene3D" id="3.10.50.40">
    <property type="match status" value="1"/>
</dbReference>
<comment type="caution">
    <text evidence="8">The sequence shown here is derived from an EMBL/GenBank/DDBJ whole genome shotgun (WGS) entry which is preliminary data.</text>
</comment>
<dbReference type="InterPro" id="IPR001179">
    <property type="entry name" value="PPIase_FKBP_dom"/>
</dbReference>
<dbReference type="HOGENOM" id="CLU_098197_3_0_6"/>
<dbReference type="SUPFAM" id="SSF54534">
    <property type="entry name" value="FKBP-like"/>
    <property type="match status" value="1"/>
</dbReference>
<evidence type="ECO:0000313" key="8">
    <source>
        <dbReference type="EMBL" id="EON87578.1"/>
    </source>
</evidence>
<dbReference type="PANTHER" id="PTHR47861:SF4">
    <property type="entry name" value="FKBP-TYPE 16 KDA PEPTIDYL-PROLYL CIS-TRANS ISOMERASE"/>
    <property type="match status" value="1"/>
</dbReference>
<evidence type="ECO:0000256" key="5">
    <source>
        <dbReference type="PROSITE-ProRule" id="PRU00277"/>
    </source>
</evidence>
<dbReference type="Gene3D" id="2.40.10.330">
    <property type="match status" value="1"/>
</dbReference>
<reference evidence="8 9" key="1">
    <citation type="journal article" date="2013" name="Genome Announc.">
        <title>Genome Sequence of Plesiomonas shigelloides Strain 302-73 (Serotype O1).</title>
        <authorList>
            <person name="Pique N."/>
            <person name="Aquilini E."/>
            <person name="Alioto T."/>
            <person name="Minana-Galbis D."/>
            <person name="Tomas J.M."/>
        </authorList>
    </citation>
    <scope>NUCLEOTIDE SEQUENCE [LARGE SCALE GENOMIC DNA]</scope>
    <source>
        <strain evidence="8 9">302-73</strain>
    </source>
</reference>
<keyword evidence="3 5" id="KW-0697">Rotamase</keyword>
<dbReference type="NCBIfam" id="NF011676">
    <property type="entry name" value="PRK15095.1"/>
    <property type="match status" value="1"/>
</dbReference>
<feature type="domain" description="PPIase FKBP-type" evidence="7">
    <location>
        <begin position="13"/>
        <end position="77"/>
    </location>
</feature>
<evidence type="ECO:0000256" key="6">
    <source>
        <dbReference type="RuleBase" id="RU003915"/>
    </source>
</evidence>